<gene>
    <name evidence="1" type="ORF">DTER00134_LOCUS11046</name>
</gene>
<sequence length="316" mass="34944">MSSDDGVDKSSLARTLPVAEFKFLHEANLPEGTQPFCIDDLVRLDTISTPAQGFVPESFAHEFWLPKTSMSLPRFLAGECLRGRCRFVTSQVKKVDPSTVNKFSRKDTIIFRETYHCCFGPDGSNSSCIPVSSSSQQESDPAPQESRRCSKAINQHSIKVGCTCHSTVRQYWQVQPEMLRVSYYGSMKHVNQNGALCHGPGCSTCLPMHAVEPGISDGCRSLVTDILRRSPKATHVEIIAAVMGWLLADILLEHGLDKTQHNDLMEALTLKGWDKPGAAPRDLFISHKDVQNLRAKLPNTWSCKGDDAAAVAQWVN</sequence>
<dbReference type="EMBL" id="HBIP01018674">
    <property type="protein sequence ID" value="CAE0495973.1"/>
    <property type="molecule type" value="Transcribed_RNA"/>
</dbReference>
<evidence type="ECO:0000313" key="1">
    <source>
        <dbReference type="EMBL" id="CAE0495973.1"/>
    </source>
</evidence>
<accession>A0A7S3QXK7</accession>
<protein>
    <submittedName>
        <fullName evidence="1">Uncharacterized protein</fullName>
    </submittedName>
</protein>
<proteinExistence type="predicted"/>
<dbReference type="AlphaFoldDB" id="A0A7S3QXK7"/>
<organism evidence="1">
    <name type="scientific">Dunaliella tertiolecta</name>
    <name type="common">Green alga</name>
    <dbReference type="NCBI Taxonomy" id="3047"/>
    <lineage>
        <taxon>Eukaryota</taxon>
        <taxon>Viridiplantae</taxon>
        <taxon>Chlorophyta</taxon>
        <taxon>core chlorophytes</taxon>
        <taxon>Chlorophyceae</taxon>
        <taxon>CS clade</taxon>
        <taxon>Chlamydomonadales</taxon>
        <taxon>Dunaliellaceae</taxon>
        <taxon>Dunaliella</taxon>
    </lineage>
</organism>
<name>A0A7S3QXK7_DUNTE</name>
<reference evidence="1" key="1">
    <citation type="submission" date="2021-01" db="EMBL/GenBank/DDBJ databases">
        <authorList>
            <person name="Corre E."/>
            <person name="Pelletier E."/>
            <person name="Niang G."/>
            <person name="Scheremetjew M."/>
            <person name="Finn R."/>
            <person name="Kale V."/>
            <person name="Holt S."/>
            <person name="Cochrane G."/>
            <person name="Meng A."/>
            <person name="Brown T."/>
            <person name="Cohen L."/>
        </authorList>
    </citation>
    <scope>NUCLEOTIDE SEQUENCE</scope>
    <source>
        <strain evidence="1">CCMP1320</strain>
    </source>
</reference>